<comment type="caution">
    <text evidence="1">The sequence shown here is derived from an EMBL/GenBank/DDBJ whole genome shotgun (WGS) entry which is preliminary data.</text>
</comment>
<organism evidence="1 2">
    <name type="scientific">Inquilinus limosus</name>
    <dbReference type="NCBI Taxonomy" id="171674"/>
    <lineage>
        <taxon>Bacteria</taxon>
        <taxon>Pseudomonadati</taxon>
        <taxon>Pseudomonadota</taxon>
        <taxon>Alphaproteobacteria</taxon>
        <taxon>Rhodospirillales</taxon>
        <taxon>Rhodospirillaceae</taxon>
        <taxon>Inquilinus</taxon>
    </lineage>
</organism>
<gene>
    <name evidence="1" type="ORF">BWR60_10605</name>
</gene>
<dbReference type="PANTHER" id="PTHR30528:SF0">
    <property type="entry name" value="CYTOPLASMIC PROTEIN"/>
    <property type="match status" value="1"/>
</dbReference>
<evidence type="ECO:0000313" key="1">
    <source>
        <dbReference type="EMBL" id="OWJ67273.1"/>
    </source>
</evidence>
<sequence length="417" mass="47539">MADSAPLTIPNADARRLFLDLHALSDPPLGRLTVEGCQALVDRIGFVQVDSINTVERAHHMILFGRRHGYAQTQLPRLVEKTRGLFEGWTHDASLIPTRFFPYWSRRFADVQARAATSRWWTEAGPDFPKVLQQVRDRVASEGPLLTRSFEEERQRPSGGWWDWTPSKMALEFLWRTGVLAVARREGFQKVYDLTERVIPEPHRGPAPDPEAVVDWACRSALERLGAARPGEIAGFWDLITIREAEQWCDHAARRGDLRVVHVQGADGKTTAAFAFADIEDRLEAAAPAPEVLRVLSPFDPVIRNRQRLERLFGFDYRFEAFVPEAKRRWGYYVFPILEGDRFVGRIDMRARRDSGDLAVAGLWWEPKVRSSKARQARLEKQLDRIRRFAGVERVTWPEGKSTLSSPGHQTVAKLGA</sequence>
<dbReference type="OrthoDB" id="9787207at2"/>
<proteinExistence type="predicted"/>
<name>A0A211ZPR4_9PROT</name>
<dbReference type="EMBL" id="NHON01000015">
    <property type="protein sequence ID" value="OWJ67273.1"/>
    <property type="molecule type" value="Genomic_DNA"/>
</dbReference>
<keyword evidence="2" id="KW-1185">Reference proteome</keyword>
<accession>A0A211ZPR4</accession>
<dbReference type="Proteomes" id="UP000196655">
    <property type="component" value="Unassembled WGS sequence"/>
</dbReference>
<dbReference type="STRING" id="1122125.GCA_000423185_00300"/>
<evidence type="ECO:0000313" key="2">
    <source>
        <dbReference type="Proteomes" id="UP000196655"/>
    </source>
</evidence>
<protein>
    <recommendedName>
        <fullName evidence="3">Winged helix-turn-helix domain-containing protein</fullName>
    </recommendedName>
</protein>
<dbReference type="RefSeq" id="WP_088151019.1">
    <property type="nucleotide sequence ID" value="NZ_NHON01000015.1"/>
</dbReference>
<dbReference type="InterPro" id="IPR009351">
    <property type="entry name" value="AlkZ-like"/>
</dbReference>
<reference evidence="2" key="1">
    <citation type="submission" date="2017-05" db="EMBL/GenBank/DDBJ databases">
        <authorList>
            <person name="Macchi M."/>
            <person name="Festa S."/>
            <person name="Coppotelli B.M."/>
            <person name="Morelli I.S."/>
        </authorList>
    </citation>
    <scope>NUCLEOTIDE SEQUENCE [LARGE SCALE GENOMIC DNA]</scope>
    <source>
        <strain evidence="2">I</strain>
    </source>
</reference>
<dbReference type="Pfam" id="PF06224">
    <property type="entry name" value="AlkZ-like"/>
    <property type="match status" value="1"/>
</dbReference>
<dbReference type="AlphaFoldDB" id="A0A211ZPR4"/>
<evidence type="ECO:0008006" key="3">
    <source>
        <dbReference type="Google" id="ProtNLM"/>
    </source>
</evidence>
<dbReference type="PANTHER" id="PTHR30528">
    <property type="entry name" value="CYTOPLASMIC PROTEIN"/>
    <property type="match status" value="1"/>
</dbReference>